<accession>A0A1C6R7N8</accession>
<name>A0A1C6R7N8_9ACTN</name>
<feature type="transmembrane region" description="Helical" evidence="1">
    <location>
        <begin position="134"/>
        <end position="158"/>
    </location>
</feature>
<feature type="transmembrane region" description="Helical" evidence="1">
    <location>
        <begin position="107"/>
        <end position="128"/>
    </location>
</feature>
<dbReference type="STRING" id="47866.GA0074694_0049"/>
<proteinExistence type="predicted"/>
<keyword evidence="1" id="KW-1133">Transmembrane helix</keyword>
<gene>
    <name evidence="2" type="ORF">GA0074694_0049</name>
</gene>
<reference evidence="3" key="1">
    <citation type="submission" date="2016-06" db="EMBL/GenBank/DDBJ databases">
        <authorList>
            <person name="Varghese N."/>
        </authorList>
    </citation>
    <scope>NUCLEOTIDE SEQUENCE [LARGE SCALE GENOMIC DNA]</scope>
    <source>
        <strain evidence="3">DSM 46123</strain>
    </source>
</reference>
<evidence type="ECO:0000313" key="3">
    <source>
        <dbReference type="Proteomes" id="UP000198906"/>
    </source>
</evidence>
<dbReference type="RefSeq" id="WP_141713935.1">
    <property type="nucleotide sequence ID" value="NZ_FMHU01000001.1"/>
</dbReference>
<organism evidence="2 3">
    <name type="scientific">Micromonospora inyonensis</name>
    <dbReference type="NCBI Taxonomy" id="47866"/>
    <lineage>
        <taxon>Bacteria</taxon>
        <taxon>Bacillati</taxon>
        <taxon>Actinomycetota</taxon>
        <taxon>Actinomycetes</taxon>
        <taxon>Micromonosporales</taxon>
        <taxon>Micromonosporaceae</taxon>
        <taxon>Micromonospora</taxon>
    </lineage>
</organism>
<dbReference type="EMBL" id="FMHU01000001">
    <property type="protein sequence ID" value="SCL12879.1"/>
    <property type="molecule type" value="Genomic_DNA"/>
</dbReference>
<keyword evidence="1" id="KW-0812">Transmembrane</keyword>
<protein>
    <submittedName>
        <fullName evidence="2">Uncharacterized protein</fullName>
    </submittedName>
</protein>
<dbReference type="AlphaFoldDB" id="A0A1C6R7N8"/>
<evidence type="ECO:0000313" key="2">
    <source>
        <dbReference type="EMBL" id="SCL12879.1"/>
    </source>
</evidence>
<dbReference type="Proteomes" id="UP000198906">
    <property type="component" value="Unassembled WGS sequence"/>
</dbReference>
<keyword evidence="3" id="KW-1185">Reference proteome</keyword>
<sequence>MSAKWSVTPIIKKQLSTLVDQNDPKQRPRLGDYLGLFGVPLALATAAFFTEFRLRGVEGLLAGVAIFTALLFGLLVHVFTLGLRITDDPRISKSGKTAQLVDQLQGNVAYAVLVGLFTTTVLIVGVSTTLKDHALGVPISTVTVFSICHLLLIMLMALKRTQAAYEQFRL</sequence>
<feature type="transmembrane region" description="Helical" evidence="1">
    <location>
        <begin position="30"/>
        <end position="49"/>
    </location>
</feature>
<keyword evidence="1" id="KW-0472">Membrane</keyword>
<evidence type="ECO:0000256" key="1">
    <source>
        <dbReference type="SAM" id="Phobius"/>
    </source>
</evidence>
<feature type="transmembrane region" description="Helical" evidence="1">
    <location>
        <begin position="61"/>
        <end position="86"/>
    </location>
</feature>